<evidence type="ECO:0000256" key="8">
    <source>
        <dbReference type="RuleBase" id="RU280816"/>
    </source>
</evidence>
<dbReference type="GO" id="GO:0006952">
    <property type="term" value="P:defense response"/>
    <property type="evidence" value="ECO:0007669"/>
    <property type="project" value="UniProtKB-KW"/>
</dbReference>
<comment type="subcellular location">
    <subcellularLocation>
        <location evidence="1 8">Membrane</location>
        <topology evidence="1 8">Multi-pass membrane protein</topology>
    </subcellularLocation>
</comment>
<evidence type="ECO:0000256" key="2">
    <source>
        <dbReference type="ARBA" id="ARBA00006574"/>
    </source>
</evidence>
<evidence type="ECO:0000256" key="4">
    <source>
        <dbReference type="ARBA" id="ARBA00022821"/>
    </source>
</evidence>
<keyword evidence="8" id="KW-0112">Calmodulin-binding</keyword>
<evidence type="ECO:0000313" key="11">
    <source>
        <dbReference type="Proteomes" id="UP000189703"/>
    </source>
</evidence>
<keyword evidence="6 8" id="KW-0472">Membrane</keyword>
<feature type="compositionally biased region" description="Polar residues" evidence="9">
    <location>
        <begin position="557"/>
        <end position="567"/>
    </location>
</feature>
<dbReference type="RefSeq" id="XP_010260350.1">
    <property type="nucleotide sequence ID" value="XM_010262048.1"/>
</dbReference>
<feature type="transmembrane region" description="Helical" evidence="10">
    <location>
        <begin position="275"/>
        <end position="294"/>
    </location>
</feature>
<comment type="function">
    <text evidence="8">May be involved in modulation of pathogen defense and leaf cell death.</text>
</comment>
<accession>A0A1U8A617</accession>
<keyword evidence="3 8" id="KW-0812">Transmembrane</keyword>
<protein>
    <recommendedName>
        <fullName evidence="8">MLO-like protein</fullName>
    </recommendedName>
</protein>
<evidence type="ECO:0000256" key="10">
    <source>
        <dbReference type="SAM" id="Phobius"/>
    </source>
</evidence>
<dbReference type="OrthoDB" id="1388414at2759"/>
<dbReference type="InterPro" id="IPR004326">
    <property type="entry name" value="Mlo"/>
</dbReference>
<feature type="transmembrane region" description="Helical" evidence="10">
    <location>
        <begin position="300"/>
        <end position="322"/>
    </location>
</feature>
<keyword evidence="4 8" id="KW-0611">Plant defense</keyword>
<feature type="region of interest" description="Disordered" evidence="9">
    <location>
        <begin position="531"/>
        <end position="567"/>
    </location>
</feature>
<name>A0A1U8A617_NELNU</name>
<evidence type="ECO:0000256" key="7">
    <source>
        <dbReference type="ARBA" id="ARBA00023265"/>
    </source>
</evidence>
<gene>
    <name evidence="12" type="primary">LOC104599488</name>
    <name evidence="8" type="synonym">MLO</name>
</gene>
<feature type="transmembrane region" description="Helical" evidence="10">
    <location>
        <begin position="148"/>
        <end position="169"/>
    </location>
</feature>
<evidence type="ECO:0000256" key="1">
    <source>
        <dbReference type="ARBA" id="ARBA00004141"/>
    </source>
</evidence>
<evidence type="ECO:0000313" key="12">
    <source>
        <dbReference type="RefSeq" id="XP_010260350.1"/>
    </source>
</evidence>
<feature type="transmembrane region" description="Helical" evidence="10">
    <location>
        <begin position="356"/>
        <end position="379"/>
    </location>
</feature>
<feature type="transmembrane region" description="Helical" evidence="10">
    <location>
        <begin position="12"/>
        <end position="34"/>
    </location>
</feature>
<feature type="region of interest" description="Disordered" evidence="9">
    <location>
        <begin position="461"/>
        <end position="501"/>
    </location>
</feature>
<dbReference type="Proteomes" id="UP000189703">
    <property type="component" value="Unplaced"/>
</dbReference>
<keyword evidence="5 8" id="KW-1133">Transmembrane helix</keyword>
<comment type="similarity">
    <text evidence="2 8">Belongs to the MLO family.</text>
</comment>
<sequence length="567" mass="64545">MERSLEETPSWALSIVCLALTLLSVLIEGAIRLLTKALKRRKRKSLSHAFGKIKTELMILGLLSLLLTVAESPISKICVTKAVGNSFLPCQDPFHTDDDEPAFSSATEILGSNGTLTTGHQSEITGGDENCKAKGMVSLISKEGIKQLHIFIFVLAVFHVLYCVLTMFLGMAKMSKWKAWEEETKTLEYQIANDPRRFRLTRDTSFGRRHLKFWSDNPLMLWLVCVLRQFSGSVTKADYFTLRNGFIVAHNIAEGSDFDFRKFLNTAFDHDFEKVVGISFWIWIFSIFFIFFSAHEFYNYFWLPFVPLMMVLVIGTKLQVIITKMYLESPNKSTVVQGTFLVKPNDDLFWFGRPQWLLYLIHFILFQNSFQLAFFTWTWYEFGLRSCFHRKTEDITIRIAMGVIVQLLCGYVTLPLYALVTQMGSSMKAAVFTESVSKGLRHWQNQARRSLSRNISISSEPYPTNVTESSFSDVQEPSPPYEHLPSPSVTSPRPEFSEDQVQHKNLLSPGVENSSTIEIIEETVENKTIAREPFDGEISFGTSWKGLESEKPITSVPDDTSSDVTVT</sequence>
<keyword evidence="11" id="KW-1185">Reference proteome</keyword>
<evidence type="ECO:0000256" key="3">
    <source>
        <dbReference type="ARBA" id="ARBA00022692"/>
    </source>
</evidence>
<dbReference type="GeneID" id="104599488"/>
<reference evidence="12" key="1">
    <citation type="submission" date="2025-08" db="UniProtKB">
        <authorList>
            <consortium name="RefSeq"/>
        </authorList>
    </citation>
    <scope>IDENTIFICATION</scope>
</reference>
<dbReference type="Pfam" id="PF03094">
    <property type="entry name" value="Mlo"/>
    <property type="match status" value="1"/>
</dbReference>
<dbReference type="GO" id="GO:0016020">
    <property type="term" value="C:membrane"/>
    <property type="evidence" value="ECO:0007669"/>
    <property type="project" value="UniProtKB-SubCell"/>
</dbReference>
<evidence type="ECO:0000256" key="9">
    <source>
        <dbReference type="SAM" id="MobiDB-lite"/>
    </source>
</evidence>
<comment type="domain">
    <text evidence="8">The C-terminus contains a calmodulin-binding domain, which binds calmodulin in a calcium-dependent fashion.</text>
</comment>
<dbReference type="GO" id="GO:0005516">
    <property type="term" value="F:calmodulin binding"/>
    <property type="evidence" value="ECO:0007669"/>
    <property type="project" value="UniProtKB-KW"/>
</dbReference>
<evidence type="ECO:0000256" key="6">
    <source>
        <dbReference type="ARBA" id="ARBA00023136"/>
    </source>
</evidence>
<proteinExistence type="inferred from homology"/>
<dbReference type="PANTHER" id="PTHR31942:SF57">
    <property type="entry name" value="MLO-LIKE PROTEIN"/>
    <property type="match status" value="1"/>
</dbReference>
<keyword evidence="7 8" id="KW-0568">Pathogenesis-related protein</keyword>
<feature type="transmembrane region" description="Helical" evidence="10">
    <location>
        <begin position="399"/>
        <end position="420"/>
    </location>
</feature>
<dbReference type="AlphaFoldDB" id="A0A1U8A617"/>
<evidence type="ECO:0000256" key="5">
    <source>
        <dbReference type="ARBA" id="ARBA00022989"/>
    </source>
</evidence>
<organism evidence="11 12">
    <name type="scientific">Nelumbo nucifera</name>
    <name type="common">Sacred lotus</name>
    <dbReference type="NCBI Taxonomy" id="4432"/>
    <lineage>
        <taxon>Eukaryota</taxon>
        <taxon>Viridiplantae</taxon>
        <taxon>Streptophyta</taxon>
        <taxon>Embryophyta</taxon>
        <taxon>Tracheophyta</taxon>
        <taxon>Spermatophyta</taxon>
        <taxon>Magnoliopsida</taxon>
        <taxon>Proteales</taxon>
        <taxon>Nelumbonaceae</taxon>
        <taxon>Nelumbo</taxon>
    </lineage>
</organism>
<dbReference type="PANTHER" id="PTHR31942">
    <property type="entry name" value="MLO-LIKE PROTEIN 1"/>
    <property type="match status" value="1"/>
</dbReference>
<feature type="compositionally biased region" description="Polar residues" evidence="9">
    <location>
        <begin position="461"/>
        <end position="475"/>
    </location>
</feature>